<reference evidence="1" key="1">
    <citation type="submission" date="2019-09" db="EMBL/GenBank/DDBJ databases">
        <title>Draft genome information of white flower Hibiscus syriacus.</title>
        <authorList>
            <person name="Kim Y.-M."/>
        </authorList>
    </citation>
    <scope>NUCLEOTIDE SEQUENCE [LARGE SCALE GENOMIC DNA]</scope>
    <source>
        <strain evidence="1">YM2019G1</strain>
    </source>
</reference>
<keyword evidence="2" id="KW-1185">Reference proteome</keyword>
<name>A0A6A2X257_HIBSY</name>
<comment type="caution">
    <text evidence="1">The sequence shown here is derived from an EMBL/GenBank/DDBJ whole genome shotgun (WGS) entry which is preliminary data.</text>
</comment>
<evidence type="ECO:0000313" key="1">
    <source>
        <dbReference type="EMBL" id="KAE8668892.1"/>
    </source>
</evidence>
<sequence length="184" mass="20105">MTVSCISGLQLCLGGGNPIIPIVTLKLNDGPYSRAMWDFGFQARYKASITDVSMKGLKGCKTLNKDPDLKNLIEGREERDAVTFPGFVDCIYLDAPTEVHLDNGLVGRMLFCGTHICRWKHVTKILSVLKMQRLGPGFQITVRKRDRALEIVVSSQSELPVTPAIALATAAITPATTTITINSK</sequence>
<organism evidence="1 2">
    <name type="scientific">Hibiscus syriacus</name>
    <name type="common">Rose of Sharon</name>
    <dbReference type="NCBI Taxonomy" id="106335"/>
    <lineage>
        <taxon>Eukaryota</taxon>
        <taxon>Viridiplantae</taxon>
        <taxon>Streptophyta</taxon>
        <taxon>Embryophyta</taxon>
        <taxon>Tracheophyta</taxon>
        <taxon>Spermatophyta</taxon>
        <taxon>Magnoliopsida</taxon>
        <taxon>eudicotyledons</taxon>
        <taxon>Gunneridae</taxon>
        <taxon>Pentapetalae</taxon>
        <taxon>rosids</taxon>
        <taxon>malvids</taxon>
        <taxon>Malvales</taxon>
        <taxon>Malvaceae</taxon>
        <taxon>Malvoideae</taxon>
        <taxon>Hibiscus</taxon>
    </lineage>
</organism>
<dbReference type="EMBL" id="VEPZ02001541">
    <property type="protein sequence ID" value="KAE8668892.1"/>
    <property type="molecule type" value="Genomic_DNA"/>
</dbReference>
<evidence type="ECO:0000313" key="2">
    <source>
        <dbReference type="Proteomes" id="UP000436088"/>
    </source>
</evidence>
<proteinExistence type="predicted"/>
<gene>
    <name evidence="1" type="ORF">F3Y22_tig00112281pilonHSYRG00018</name>
</gene>
<dbReference type="AlphaFoldDB" id="A0A6A2X257"/>
<protein>
    <submittedName>
        <fullName evidence="1">Uncharacterized protein</fullName>
    </submittedName>
</protein>
<accession>A0A6A2X257</accession>
<dbReference type="Proteomes" id="UP000436088">
    <property type="component" value="Unassembled WGS sequence"/>
</dbReference>